<comment type="caution">
    <text evidence="1">The sequence shown here is derived from an EMBL/GenBank/DDBJ whole genome shotgun (WGS) entry which is preliminary data.</text>
</comment>
<proteinExistence type="predicted"/>
<organism evidence="1 2">
    <name type="scientific">Chaenocephalus aceratus</name>
    <name type="common">Blackfin icefish</name>
    <name type="synonym">Chaenichthys aceratus</name>
    <dbReference type="NCBI Taxonomy" id="36190"/>
    <lineage>
        <taxon>Eukaryota</taxon>
        <taxon>Metazoa</taxon>
        <taxon>Chordata</taxon>
        <taxon>Craniata</taxon>
        <taxon>Vertebrata</taxon>
        <taxon>Euteleostomi</taxon>
        <taxon>Actinopterygii</taxon>
        <taxon>Neopterygii</taxon>
        <taxon>Teleostei</taxon>
        <taxon>Neoteleostei</taxon>
        <taxon>Acanthomorphata</taxon>
        <taxon>Eupercaria</taxon>
        <taxon>Perciformes</taxon>
        <taxon>Notothenioidei</taxon>
        <taxon>Channichthyidae</taxon>
        <taxon>Chaenocephalus</taxon>
    </lineage>
</organism>
<dbReference type="EMBL" id="CM043800">
    <property type="protein sequence ID" value="KAI4811868.1"/>
    <property type="molecule type" value="Genomic_DNA"/>
</dbReference>
<reference evidence="1" key="1">
    <citation type="submission" date="2022-05" db="EMBL/GenBank/DDBJ databases">
        <title>Chromosome-level genome of Chaenocephalus aceratus.</title>
        <authorList>
            <person name="Park H."/>
        </authorList>
    </citation>
    <scope>NUCLEOTIDE SEQUENCE</scope>
    <source>
        <strain evidence="1">KU_202001</strain>
    </source>
</reference>
<dbReference type="Proteomes" id="UP001057452">
    <property type="component" value="Chromosome 16"/>
</dbReference>
<feature type="non-terminal residue" evidence="1">
    <location>
        <position position="1"/>
    </location>
</feature>
<name>A0ACB9WEZ1_CHAAC</name>
<sequence length="196" mass="22469">LLLKGLALHSGTSQTHTDCRTAVSGEVLAGRPAAERSLQHASQGAERDDYTSPQYLDPLLMETHTLPARKKKNRLRDNREKKNNRLRDNREKKNRLRDNREKKNRLRDKREKKNRLRDNREKKNRLRDKVCSALTSPPHFISPSAERQVNRPTALSREARDSNPRGQGAPVIRAAVLPGLRRGQGHRALHLKQVLP</sequence>
<evidence type="ECO:0000313" key="1">
    <source>
        <dbReference type="EMBL" id="KAI4811868.1"/>
    </source>
</evidence>
<accession>A0ACB9WEZ1</accession>
<evidence type="ECO:0000313" key="2">
    <source>
        <dbReference type="Proteomes" id="UP001057452"/>
    </source>
</evidence>
<gene>
    <name evidence="1" type="ORF">KUCAC02_014740</name>
</gene>
<protein>
    <submittedName>
        <fullName evidence="1">Uncharacterized protein</fullName>
    </submittedName>
</protein>
<keyword evidence="2" id="KW-1185">Reference proteome</keyword>